<gene>
    <name evidence="5" type="ORF">AS359_10680</name>
    <name evidence="4" type="ORF">B5M06_12055</name>
</gene>
<dbReference type="Pfam" id="PF25963">
    <property type="entry name" value="Beta-barrel_AAEA"/>
    <property type="match status" value="1"/>
</dbReference>
<dbReference type="GO" id="GO:0055085">
    <property type="term" value="P:transmembrane transport"/>
    <property type="evidence" value="ECO:0007669"/>
    <property type="project" value="InterPro"/>
</dbReference>
<dbReference type="Gene3D" id="2.40.50.100">
    <property type="match status" value="1"/>
</dbReference>
<organism evidence="5 6">
    <name type="scientific">Comamonas kerstersii</name>
    <dbReference type="NCBI Taxonomy" id="225992"/>
    <lineage>
        <taxon>Bacteria</taxon>
        <taxon>Pseudomonadati</taxon>
        <taxon>Pseudomonadota</taxon>
        <taxon>Betaproteobacteria</taxon>
        <taxon>Burkholderiales</taxon>
        <taxon>Comamonadaceae</taxon>
        <taxon>Comamonas</taxon>
    </lineage>
</organism>
<accession>A0A0W7Z2A3</accession>
<dbReference type="NCBIfam" id="NF007785">
    <property type="entry name" value="PRK10476.1"/>
    <property type="match status" value="1"/>
</dbReference>
<dbReference type="Pfam" id="PF25917">
    <property type="entry name" value="BSH_RND"/>
    <property type="match status" value="1"/>
</dbReference>
<evidence type="ECO:0000313" key="6">
    <source>
        <dbReference type="Proteomes" id="UP000053300"/>
    </source>
</evidence>
<name>A0A0W7Z2A3_9BURK</name>
<dbReference type="InterPro" id="IPR058625">
    <property type="entry name" value="MdtA-like_BSH"/>
</dbReference>
<dbReference type="PANTHER" id="PTHR30367:SF1">
    <property type="entry name" value="MULTIDRUG RESISTANCE PROTEIN MDTN"/>
    <property type="match status" value="1"/>
</dbReference>
<dbReference type="Proteomes" id="UP000242792">
    <property type="component" value="Chromosome"/>
</dbReference>
<evidence type="ECO:0000313" key="4">
    <source>
        <dbReference type="EMBL" id="AQZ98873.1"/>
    </source>
</evidence>
<evidence type="ECO:0000313" key="7">
    <source>
        <dbReference type="Proteomes" id="UP000242792"/>
    </source>
</evidence>
<dbReference type="STRING" id="225992.B5M06_12055"/>
<keyword evidence="1" id="KW-0472">Membrane</keyword>
<sequence length="351" mass="38145">MTSTTESASKKPLAAKLIAVLIFLGLLGSLLFFHRHQEDNVSSDDAVIQANVVHISTAVPGKIAELLVQDGARVKRGDVLFRLEPELYQWRLEQARAELAIAQAALNTKGRVIKAESANATIAQEQITRARTNLALAKRTVERLRPLVAQGYATQQELDIALTAERDAQISLSQAGSQNQAAQHLVGQADAALAAVQVAEAAVAIAEKALQDTEVRAPHDGLVVGLRVATGERLLPDQSLFTLIETQSWYAQALYLETELTDIPLGACASVYVLADPKREIKGKVVNIGWGVNSEEVINLPRSLPYVQKSLNWVRVAQRFPVRIQLDNPPADLMRMGASATVTIRAQQTCE</sequence>
<keyword evidence="6" id="KW-1185">Reference proteome</keyword>
<dbReference type="KEGG" id="cke:B5M06_12055"/>
<proteinExistence type="predicted"/>
<dbReference type="GeneID" id="83040056"/>
<accession>A0A1V3THV3</accession>
<reference evidence="4 7" key="2">
    <citation type="submission" date="2017-03" db="EMBL/GenBank/DDBJ databases">
        <title>Rapid Whole Genome Sequencing of Comamonas kerstersii Causing Continuous ambulatory Peritoneal Dialysis-Associated Peritonitis.</title>
        <authorList>
            <person name="Zheng B."/>
        </authorList>
    </citation>
    <scope>NUCLEOTIDE SEQUENCE [LARGE SCALE GENOMIC DNA]</scope>
    <source>
        <strain evidence="4 7">8943</strain>
    </source>
</reference>
<dbReference type="EMBL" id="LPXH01000025">
    <property type="protein sequence ID" value="KUF41231.1"/>
    <property type="molecule type" value="Genomic_DNA"/>
</dbReference>
<dbReference type="AlphaFoldDB" id="A0A0W7Z2A3"/>
<protein>
    <submittedName>
        <fullName evidence="5">Hemolysin D</fullName>
    </submittedName>
    <submittedName>
        <fullName evidence="4">Multidrug transporter subunit MdtN</fullName>
    </submittedName>
</protein>
<keyword evidence="1" id="KW-0812">Transmembrane</keyword>
<dbReference type="Gene3D" id="2.40.30.170">
    <property type="match status" value="1"/>
</dbReference>
<feature type="transmembrane region" description="Helical" evidence="1">
    <location>
        <begin position="12"/>
        <end position="33"/>
    </location>
</feature>
<evidence type="ECO:0000259" key="2">
    <source>
        <dbReference type="Pfam" id="PF25917"/>
    </source>
</evidence>
<dbReference type="SUPFAM" id="SSF111369">
    <property type="entry name" value="HlyD-like secretion proteins"/>
    <property type="match status" value="2"/>
</dbReference>
<evidence type="ECO:0000313" key="5">
    <source>
        <dbReference type="EMBL" id="KUF41231.1"/>
    </source>
</evidence>
<dbReference type="InterPro" id="IPR050393">
    <property type="entry name" value="MFP_Efflux_Pump"/>
</dbReference>
<accession>A0A1V0BG02</accession>
<dbReference type="PANTHER" id="PTHR30367">
    <property type="entry name" value="P-HYDROXYBENZOIC ACID EFFLUX PUMP SUBUNIT AAEA-RELATED"/>
    <property type="match status" value="1"/>
</dbReference>
<dbReference type="OrthoDB" id="9811754at2"/>
<dbReference type="EMBL" id="CP020121">
    <property type="protein sequence ID" value="AQZ98873.1"/>
    <property type="molecule type" value="Genomic_DNA"/>
</dbReference>
<feature type="domain" description="Multidrug resistance protein MdtA-like barrel-sandwich hybrid" evidence="2">
    <location>
        <begin position="51"/>
        <end position="238"/>
    </location>
</feature>
<dbReference type="Proteomes" id="UP000053300">
    <property type="component" value="Unassembled WGS sequence"/>
</dbReference>
<evidence type="ECO:0000259" key="3">
    <source>
        <dbReference type="Pfam" id="PF25963"/>
    </source>
</evidence>
<dbReference type="RefSeq" id="WP_054067644.1">
    <property type="nucleotide sequence ID" value="NZ_CATYED010000001.1"/>
</dbReference>
<reference evidence="5 6" key="1">
    <citation type="submission" date="2015-12" db="EMBL/GenBank/DDBJ databases">
        <title>Complete genome sequence of a multi-drug resistant strain Acidovorax sp. 12322-1.</title>
        <authorList>
            <person name="Ming D."/>
            <person name="Wang M."/>
            <person name="Hu S."/>
            <person name="Zhou Y."/>
            <person name="Jiang T."/>
        </authorList>
    </citation>
    <scope>NUCLEOTIDE SEQUENCE [LARGE SCALE GENOMIC DNA]</scope>
    <source>
        <strain evidence="5 6">12322-1</strain>
    </source>
</reference>
<feature type="domain" description="p-hydroxybenzoic acid efflux pump subunit AaeA-like beta-barrel" evidence="3">
    <location>
        <begin position="248"/>
        <end position="344"/>
    </location>
</feature>
<evidence type="ECO:0000256" key="1">
    <source>
        <dbReference type="SAM" id="Phobius"/>
    </source>
</evidence>
<dbReference type="InterPro" id="IPR058634">
    <property type="entry name" value="AaeA-lik-b-barrel"/>
</dbReference>
<keyword evidence="1" id="KW-1133">Transmembrane helix</keyword>